<protein>
    <submittedName>
        <fullName evidence="1">Uncharacterized protein</fullName>
    </submittedName>
</protein>
<reference evidence="1" key="2">
    <citation type="submission" date="2020-03" db="EMBL/GenBank/DDBJ databases">
        <authorList>
            <person name="Fu F.-F."/>
            <person name="Chen J."/>
        </authorList>
    </citation>
    <scope>NUCLEOTIDE SEQUENCE</scope>
    <source>
        <strain evidence="1">Lc1</strain>
    </source>
</reference>
<comment type="caution">
    <text evidence="1">The sequence shown here is derived from an EMBL/GenBank/DDBJ whole genome shotgun (WGS) entry which is preliminary data.</text>
</comment>
<dbReference type="RefSeq" id="XP_045257117.1">
    <property type="nucleotide sequence ID" value="XM_045403917.1"/>
</dbReference>
<evidence type="ECO:0000313" key="2">
    <source>
        <dbReference type="Proteomes" id="UP000613401"/>
    </source>
</evidence>
<reference evidence="1" key="1">
    <citation type="journal article" date="2020" name="Phytopathology">
        <title>Genome sequence and comparative analysis of Colletotrichum gloeosporioides isolated from Liriodendron leaves.</title>
        <authorList>
            <person name="Fu F.F."/>
            <person name="Hao Z."/>
            <person name="Wang P."/>
            <person name="Lu Y."/>
            <person name="Xue L.J."/>
            <person name="Wei G."/>
            <person name="Tian Y."/>
            <person name="Baishi H."/>
            <person name="Xu H."/>
            <person name="Shi J."/>
            <person name="Cheng T."/>
            <person name="Wang G."/>
            <person name="Yi Y."/>
            <person name="Chen J."/>
        </authorList>
    </citation>
    <scope>NUCLEOTIDE SEQUENCE</scope>
    <source>
        <strain evidence="1">Lc1</strain>
    </source>
</reference>
<sequence>MAQTTRLDVGSFVSLGKKDRKSNADRNDFRPSAPRLTWKLEASQRLSLTTPYPIMSTIHRAADDDGKGRRCIFHWSMYTNAFTENGCILVRHKDNGTFEKVLVDNKSGLVALSEQTIDSLIVSGQHQADLFELGPGEQTSPTRLDLPERYYRVLKAGETYSLVFPGAEIGMWAWGSIQDNVGLQMKAGTLLPSGLRSRPRAKKGQGQPQLIMPGGALLAFTAVAEEVAWPERAAREAQVGFVAANTEEQRWRMRQQAAARRKAESTAPLAPSDRISPGAPIFSASLRCPPTLRGRGYFDVEIVIKYEGIERSGDLPVTFHWLSLVSEQQPGGFQIYRRRRGDAKGGSSAESGTWESCELEETSFGFMIVDEPDIPVRVGQHKHFTSLQPGETWTTTQTLSGDDVELPRDMAPGDVFRCTFEEAAVDWWDWGIMEDHAETVVKLPCYEAGNVTEPSGNGGRPKLVVSSAKPVKFAIIE</sequence>
<evidence type="ECO:0000313" key="1">
    <source>
        <dbReference type="EMBL" id="KAF3797957.1"/>
    </source>
</evidence>
<gene>
    <name evidence="1" type="ORF">GCG54_00003856</name>
</gene>
<dbReference type="AlphaFoldDB" id="A0A8H4FCY4"/>
<dbReference type="Proteomes" id="UP000613401">
    <property type="component" value="Unassembled WGS sequence"/>
</dbReference>
<name>A0A8H4FCY4_COLGL</name>
<dbReference type="EMBL" id="WVTB01000103">
    <property type="protein sequence ID" value="KAF3797957.1"/>
    <property type="molecule type" value="Genomic_DNA"/>
</dbReference>
<accession>A0A8H4FCY4</accession>
<keyword evidence="2" id="KW-1185">Reference proteome</keyword>
<proteinExistence type="predicted"/>
<organism evidence="1 2">
    <name type="scientific">Colletotrichum gloeosporioides</name>
    <name type="common">Anthracnose fungus</name>
    <name type="synonym">Glomerella cingulata</name>
    <dbReference type="NCBI Taxonomy" id="474922"/>
    <lineage>
        <taxon>Eukaryota</taxon>
        <taxon>Fungi</taxon>
        <taxon>Dikarya</taxon>
        <taxon>Ascomycota</taxon>
        <taxon>Pezizomycotina</taxon>
        <taxon>Sordariomycetes</taxon>
        <taxon>Hypocreomycetidae</taxon>
        <taxon>Glomerellales</taxon>
        <taxon>Glomerellaceae</taxon>
        <taxon>Colletotrichum</taxon>
        <taxon>Colletotrichum gloeosporioides species complex</taxon>
    </lineage>
</organism>
<dbReference type="GeneID" id="69011014"/>